<comment type="function">
    <text evidence="9">Catalyzes the synthesis of 5,6-dihydrouridine (D), a modified base found in the D-loop of most tRNAs, via the reduction of the C5-C6 double bond in target uridines. Specifically modifies U20 and U20a in tRNAs.</text>
</comment>
<feature type="domain" description="DUS-like FMN-binding" evidence="11">
    <location>
        <begin position="15"/>
        <end position="325"/>
    </location>
</feature>
<keyword evidence="3 9" id="KW-0285">Flavoprotein</keyword>
<protein>
    <recommendedName>
        <fullName evidence="9">tRNA-dihydrouridine(20/20a) synthase</fullName>
        <ecNumber evidence="9">1.3.1.91</ecNumber>
    </recommendedName>
    <alternativeName>
        <fullName evidence="9">DusA-like U20-specific dihydrouridine synthase</fullName>
        <shortName evidence="9">U20-specific Dus</shortName>
    </alternativeName>
</protein>
<evidence type="ECO:0000313" key="12">
    <source>
        <dbReference type="EMBL" id="MBE9255273.1"/>
    </source>
</evidence>
<comment type="similarity">
    <text evidence="9">Belongs to the Dus family. DusA subfamily.</text>
</comment>
<comment type="caution">
    <text evidence="12">The sequence shown here is derived from an EMBL/GenBank/DDBJ whole genome shotgun (WGS) entry which is preliminary data.</text>
</comment>
<keyword evidence="6 9" id="KW-0521">NADP</keyword>
<evidence type="ECO:0000256" key="6">
    <source>
        <dbReference type="ARBA" id="ARBA00022857"/>
    </source>
</evidence>
<comment type="cofactor">
    <cofactor evidence="1 9 10">
        <name>FMN</name>
        <dbReference type="ChEBI" id="CHEBI:58210"/>
    </cofactor>
</comment>
<accession>A0ABR9VWP3</accession>
<dbReference type="InterPro" id="IPR018517">
    <property type="entry name" value="tRNA_hU_synthase_CS"/>
</dbReference>
<dbReference type="PROSITE" id="PS01136">
    <property type="entry name" value="UPF0034"/>
    <property type="match status" value="1"/>
</dbReference>
<dbReference type="NCBIfam" id="TIGR00742">
    <property type="entry name" value="yjbN"/>
    <property type="match status" value="1"/>
</dbReference>
<keyword evidence="8 9" id="KW-0560">Oxidoreductase</keyword>
<comment type="similarity">
    <text evidence="10">Belongs to the dus family.</text>
</comment>
<dbReference type="NCBIfam" id="NF008774">
    <property type="entry name" value="PRK11815.1"/>
    <property type="match status" value="1"/>
</dbReference>
<dbReference type="EMBL" id="JADEVV010000056">
    <property type="protein sequence ID" value="MBE9255273.1"/>
    <property type="molecule type" value="Genomic_DNA"/>
</dbReference>
<evidence type="ECO:0000256" key="5">
    <source>
        <dbReference type="ARBA" id="ARBA00022694"/>
    </source>
</evidence>
<comment type="catalytic activity">
    <reaction evidence="9">
        <text>5,6-dihydrouridine(20a) in tRNA + NADP(+) = uridine(20a) in tRNA + NADPH + H(+)</text>
        <dbReference type="Rhea" id="RHEA:53344"/>
        <dbReference type="Rhea" id="RHEA-COMP:13535"/>
        <dbReference type="Rhea" id="RHEA-COMP:13536"/>
        <dbReference type="ChEBI" id="CHEBI:15378"/>
        <dbReference type="ChEBI" id="CHEBI:57783"/>
        <dbReference type="ChEBI" id="CHEBI:58349"/>
        <dbReference type="ChEBI" id="CHEBI:65315"/>
        <dbReference type="ChEBI" id="CHEBI:74443"/>
    </reaction>
</comment>
<feature type="active site" description="Proton donor" evidence="9">
    <location>
        <position position="100"/>
    </location>
</feature>
<feature type="site" description="Interacts with tRNA; defines subfamily-specific binding signature" evidence="9">
    <location>
        <position position="302"/>
    </location>
</feature>
<evidence type="ECO:0000256" key="2">
    <source>
        <dbReference type="ARBA" id="ARBA00022555"/>
    </source>
</evidence>
<dbReference type="RefSeq" id="WP_194020684.1">
    <property type="nucleotide sequence ID" value="NZ_JADEVV010000056.1"/>
</dbReference>
<comment type="caution">
    <text evidence="9">Lacks conserved residue(s) required for the propagation of feature annotation.</text>
</comment>
<evidence type="ECO:0000256" key="7">
    <source>
        <dbReference type="ARBA" id="ARBA00022884"/>
    </source>
</evidence>
<dbReference type="InterPro" id="IPR004653">
    <property type="entry name" value="DusA"/>
</dbReference>
<name>A0ABR9VWP3_9SYNC</name>
<dbReference type="InterPro" id="IPR001269">
    <property type="entry name" value="DUS_fam"/>
</dbReference>
<dbReference type="CDD" id="cd02801">
    <property type="entry name" value="DUS_like_FMN"/>
    <property type="match status" value="1"/>
</dbReference>
<dbReference type="Gene3D" id="3.20.20.70">
    <property type="entry name" value="Aldolase class I"/>
    <property type="match status" value="1"/>
</dbReference>
<feature type="binding site" evidence="9">
    <location>
        <begin position="233"/>
        <end position="234"/>
    </location>
    <ligand>
        <name>FMN</name>
        <dbReference type="ChEBI" id="CHEBI:58210"/>
    </ligand>
</feature>
<evidence type="ECO:0000256" key="1">
    <source>
        <dbReference type="ARBA" id="ARBA00001917"/>
    </source>
</evidence>
<dbReference type="PANTHER" id="PTHR42907:SF1">
    <property type="entry name" value="FMN-LINKED OXIDOREDUCTASES SUPERFAMILY PROTEIN"/>
    <property type="match status" value="1"/>
</dbReference>
<keyword evidence="2 9" id="KW-0820">tRNA-binding</keyword>
<evidence type="ECO:0000259" key="11">
    <source>
        <dbReference type="Pfam" id="PF01207"/>
    </source>
</evidence>
<dbReference type="SUPFAM" id="SSF51395">
    <property type="entry name" value="FMN-linked oxidoreductases"/>
    <property type="match status" value="1"/>
</dbReference>
<feature type="binding site" evidence="9">
    <location>
        <begin position="17"/>
        <end position="19"/>
    </location>
    <ligand>
        <name>FMN</name>
        <dbReference type="ChEBI" id="CHEBI:58210"/>
    </ligand>
</feature>
<reference evidence="12 13" key="1">
    <citation type="submission" date="2020-10" db="EMBL/GenBank/DDBJ databases">
        <authorList>
            <person name="Castelo-Branco R."/>
            <person name="Eusebio N."/>
            <person name="Adriana R."/>
            <person name="Vieira A."/>
            <person name="Brugerolle De Fraissinette N."/>
            <person name="Rezende De Castro R."/>
            <person name="Schneider M.P."/>
            <person name="Vasconcelos V."/>
            <person name="Leao P.N."/>
        </authorList>
    </citation>
    <scope>NUCLEOTIDE SEQUENCE [LARGE SCALE GENOMIC DNA]</scope>
    <source>
        <strain evidence="12 13">LEGE 00031</strain>
    </source>
</reference>
<keyword evidence="4 9" id="KW-0288">FMN</keyword>
<evidence type="ECO:0000256" key="8">
    <source>
        <dbReference type="ARBA" id="ARBA00023002"/>
    </source>
</evidence>
<evidence type="ECO:0000313" key="13">
    <source>
        <dbReference type="Proteomes" id="UP000658720"/>
    </source>
</evidence>
<sequence>MTKVFSDGAVNPLSVAPMMDHTDRHFRYFLRQLTRHTLLYTEMITAQAILHGDRPKLLDFSPEEKPVALQLGGDNPQLLAECARIGQDWGYDEINLNVGCPSDRVQSGNFGACLMAQPELVAQCVAAMQRAVAIPVTVKHRIGIDDQDSYEDLVKFVTVVAQAGCQRFTVHARKAWLQGLSPKENRTIPPLRYQDVYQLKKDCPELAIEINGGITQMEQINAHLHHVDAVMVGRAAYENPYLFATVDRDVYQKTDLIPSRAEIIERMLPYVEERLRHGDRLNQISRHLLSLFNGQPRAKFWRRTLSDSRLLASAGPELLEKALKAQQSQDILQPV</sequence>
<dbReference type="InterPro" id="IPR013785">
    <property type="entry name" value="Aldolase_TIM"/>
</dbReference>
<proteinExistence type="inferred from homology"/>
<dbReference type="EC" id="1.3.1.91" evidence="9"/>
<comment type="catalytic activity">
    <reaction evidence="9">
        <text>5,6-dihydrouridine(20) in tRNA + NADP(+) = uridine(20) in tRNA + NADPH + H(+)</text>
        <dbReference type="Rhea" id="RHEA:53336"/>
        <dbReference type="Rhea" id="RHEA-COMP:13533"/>
        <dbReference type="Rhea" id="RHEA-COMP:13534"/>
        <dbReference type="ChEBI" id="CHEBI:15378"/>
        <dbReference type="ChEBI" id="CHEBI:57783"/>
        <dbReference type="ChEBI" id="CHEBI:58349"/>
        <dbReference type="ChEBI" id="CHEBI:65315"/>
        <dbReference type="ChEBI" id="CHEBI:74443"/>
        <dbReference type="EC" id="1.3.1.91"/>
    </reaction>
</comment>
<dbReference type="InterPro" id="IPR035587">
    <property type="entry name" value="DUS-like_FMN-bd"/>
</dbReference>
<comment type="catalytic activity">
    <reaction evidence="9">
        <text>5,6-dihydrouridine(20) in tRNA + NAD(+) = uridine(20) in tRNA + NADH + H(+)</text>
        <dbReference type="Rhea" id="RHEA:53340"/>
        <dbReference type="Rhea" id="RHEA-COMP:13533"/>
        <dbReference type="Rhea" id="RHEA-COMP:13534"/>
        <dbReference type="ChEBI" id="CHEBI:15378"/>
        <dbReference type="ChEBI" id="CHEBI:57540"/>
        <dbReference type="ChEBI" id="CHEBI:57945"/>
        <dbReference type="ChEBI" id="CHEBI:65315"/>
        <dbReference type="ChEBI" id="CHEBI:74443"/>
        <dbReference type="EC" id="1.3.1.91"/>
    </reaction>
</comment>
<dbReference type="Gene3D" id="1.20.120.1460">
    <property type="match status" value="1"/>
</dbReference>
<dbReference type="PIRSF" id="PIRSF006621">
    <property type="entry name" value="Dus"/>
    <property type="match status" value="1"/>
</dbReference>
<feature type="site" description="Interacts with tRNA" evidence="9">
    <location>
        <position position="186"/>
    </location>
</feature>
<feature type="binding site" evidence="9">
    <location>
        <begin position="211"/>
        <end position="213"/>
    </location>
    <ligand>
        <name>FMN</name>
        <dbReference type="ChEBI" id="CHEBI:58210"/>
    </ligand>
</feature>
<feature type="site" description="Interacts with tRNA; defines subfamily-specific binding signature" evidence="9">
    <location>
        <position position="183"/>
    </location>
</feature>
<dbReference type="Pfam" id="PF01207">
    <property type="entry name" value="Dus"/>
    <property type="match status" value="1"/>
</dbReference>
<organism evidence="12 13">
    <name type="scientific">Synechocystis salina LEGE 00031</name>
    <dbReference type="NCBI Taxonomy" id="1828736"/>
    <lineage>
        <taxon>Bacteria</taxon>
        <taxon>Bacillati</taxon>
        <taxon>Cyanobacteriota</taxon>
        <taxon>Cyanophyceae</taxon>
        <taxon>Synechococcales</taxon>
        <taxon>Merismopediaceae</taxon>
        <taxon>Synechocystis</taxon>
    </lineage>
</organism>
<evidence type="ECO:0000256" key="9">
    <source>
        <dbReference type="HAMAP-Rule" id="MF_02041"/>
    </source>
</evidence>
<dbReference type="HAMAP" id="MF_02041">
    <property type="entry name" value="DusA_subfam"/>
    <property type="match status" value="1"/>
</dbReference>
<dbReference type="PANTHER" id="PTHR42907">
    <property type="entry name" value="FMN-LINKED OXIDOREDUCTASES SUPERFAMILY PROTEIN"/>
    <property type="match status" value="1"/>
</dbReference>
<evidence type="ECO:0000256" key="10">
    <source>
        <dbReference type="PIRNR" id="PIRNR006621"/>
    </source>
</evidence>
<dbReference type="GO" id="GO:0102264">
    <property type="term" value="F:tRNA-dihydrouridine20 synthase activity"/>
    <property type="evidence" value="ECO:0007669"/>
    <property type="project" value="UniProtKB-EC"/>
</dbReference>
<feature type="binding site" evidence="9">
    <location>
        <position position="171"/>
    </location>
    <ligand>
        <name>FMN</name>
        <dbReference type="ChEBI" id="CHEBI:58210"/>
    </ligand>
</feature>
<keyword evidence="13" id="KW-1185">Reference proteome</keyword>
<feature type="binding site" evidence="9">
    <location>
        <position position="70"/>
    </location>
    <ligand>
        <name>FMN</name>
        <dbReference type="ChEBI" id="CHEBI:58210"/>
    </ligand>
</feature>
<feature type="site" description="Interacts with tRNA" evidence="9">
    <location>
        <position position="97"/>
    </location>
</feature>
<dbReference type="Proteomes" id="UP000658720">
    <property type="component" value="Unassembled WGS sequence"/>
</dbReference>
<keyword evidence="7 9" id="KW-0694">RNA-binding</keyword>
<keyword evidence="5 9" id="KW-0819">tRNA processing</keyword>
<gene>
    <name evidence="12" type="primary">dusA</name>
    <name evidence="12" type="ORF">IQ217_15805</name>
</gene>
<comment type="catalytic activity">
    <reaction evidence="9">
        <text>5,6-dihydrouridine(20a) in tRNA + NAD(+) = uridine(20a) in tRNA + NADH + H(+)</text>
        <dbReference type="Rhea" id="RHEA:53348"/>
        <dbReference type="Rhea" id="RHEA-COMP:13535"/>
        <dbReference type="Rhea" id="RHEA-COMP:13536"/>
        <dbReference type="ChEBI" id="CHEBI:15378"/>
        <dbReference type="ChEBI" id="CHEBI:57540"/>
        <dbReference type="ChEBI" id="CHEBI:57945"/>
        <dbReference type="ChEBI" id="CHEBI:65315"/>
        <dbReference type="ChEBI" id="CHEBI:74443"/>
    </reaction>
</comment>
<evidence type="ECO:0000256" key="4">
    <source>
        <dbReference type="ARBA" id="ARBA00022643"/>
    </source>
</evidence>
<feature type="binding site" evidence="9">
    <location>
        <position position="139"/>
    </location>
    <ligand>
        <name>FMN</name>
        <dbReference type="ChEBI" id="CHEBI:58210"/>
    </ligand>
</feature>
<evidence type="ECO:0000256" key="3">
    <source>
        <dbReference type="ARBA" id="ARBA00022630"/>
    </source>
</evidence>